<keyword evidence="6" id="KW-1185">Reference proteome</keyword>
<accession>A0A417YCG0</accession>
<comment type="similarity">
    <text evidence="2">Belongs to the DapA family.</text>
</comment>
<gene>
    <name evidence="5" type="ORF">D1B32_17270</name>
</gene>
<dbReference type="Proteomes" id="UP000285456">
    <property type="component" value="Unassembled WGS sequence"/>
</dbReference>
<evidence type="ECO:0000256" key="3">
    <source>
        <dbReference type="PIRSR" id="PIRSR001365-1"/>
    </source>
</evidence>
<dbReference type="PANTHER" id="PTHR12128:SF19">
    <property type="entry name" value="5-DEHYDRO-4-DEOXYGLUCARATE DEHYDRATASE 2-RELATED"/>
    <property type="match status" value="1"/>
</dbReference>
<evidence type="ECO:0000313" key="5">
    <source>
        <dbReference type="EMBL" id="RHW30321.1"/>
    </source>
</evidence>
<dbReference type="OrthoDB" id="9771791at2"/>
<reference evidence="5 6" key="1">
    <citation type="journal article" date="2007" name="Int. J. Syst. Evol. Microbiol.">
        <title>Oceanobacillus profundus sp. nov., isolated from a deep-sea sediment core.</title>
        <authorList>
            <person name="Kim Y.G."/>
            <person name="Choi D.H."/>
            <person name="Hyun S."/>
            <person name="Cho B.C."/>
        </authorList>
    </citation>
    <scope>NUCLEOTIDE SEQUENCE [LARGE SCALE GENOMIC DNA]</scope>
    <source>
        <strain evidence="5 6">DSM 18246</strain>
    </source>
</reference>
<proteinExistence type="inferred from homology"/>
<dbReference type="PANTHER" id="PTHR12128">
    <property type="entry name" value="DIHYDRODIPICOLINATE SYNTHASE"/>
    <property type="match status" value="1"/>
</dbReference>
<evidence type="ECO:0000313" key="6">
    <source>
        <dbReference type="Proteomes" id="UP000285456"/>
    </source>
</evidence>
<feature type="active site" description="Schiff-base intermediate with substrate" evidence="3">
    <location>
        <position position="165"/>
    </location>
</feature>
<name>A0A417YCG0_9BACI</name>
<dbReference type="InterPro" id="IPR002220">
    <property type="entry name" value="DapA-like"/>
</dbReference>
<dbReference type="EMBL" id="QWEH01000014">
    <property type="protein sequence ID" value="RHW30321.1"/>
    <property type="molecule type" value="Genomic_DNA"/>
</dbReference>
<sequence length="307" mass="34385">MDFTSIAKKLETICAINIVPFNEGTKEIDWQGVEENIEFLLENDTEVIVPNGNTGEFYALTLDEAKEVARKVTKQINGRATVVAGVGYSVETAIELGKDAQEAGADCVMIHQPIHPFITTEGAISYFKKIMEALDIPSIIYFKNPNLSDDVIKELASLKKFIGVKYAINDLPRFTQVVREVPKEHNLAWICGTAEKWAPYFYYAGAKGFTSGLINIYPSSSQKMLTALRDADDETVWNIWNEVIGFENLRAKHHDGNNVVVIKEAMEEVGLRAGVTREPVSPLNEADKEEVRGILRSWNMLKEEVKN</sequence>
<dbReference type="Pfam" id="PF00701">
    <property type="entry name" value="DHDPS"/>
    <property type="match status" value="1"/>
</dbReference>
<comment type="caution">
    <text evidence="5">The sequence shown here is derived from an EMBL/GenBank/DDBJ whole genome shotgun (WGS) entry which is preliminary data.</text>
</comment>
<organism evidence="5 6">
    <name type="scientific">Oceanobacillus profundus</name>
    <dbReference type="NCBI Taxonomy" id="372463"/>
    <lineage>
        <taxon>Bacteria</taxon>
        <taxon>Bacillati</taxon>
        <taxon>Bacillota</taxon>
        <taxon>Bacilli</taxon>
        <taxon>Bacillales</taxon>
        <taxon>Bacillaceae</taxon>
        <taxon>Oceanobacillus</taxon>
    </lineage>
</organism>
<dbReference type="CDD" id="cd00408">
    <property type="entry name" value="DHDPS-like"/>
    <property type="match status" value="1"/>
</dbReference>
<feature type="binding site" evidence="4">
    <location>
        <position position="54"/>
    </location>
    <ligand>
        <name>pyruvate</name>
        <dbReference type="ChEBI" id="CHEBI:15361"/>
    </ligand>
</feature>
<dbReference type="GO" id="GO:0008840">
    <property type="term" value="F:4-hydroxy-tetrahydrodipicolinate synthase activity"/>
    <property type="evidence" value="ECO:0007669"/>
    <property type="project" value="TreeGrafter"/>
</dbReference>
<dbReference type="RefSeq" id="WP_095308219.1">
    <property type="nucleotide sequence ID" value="NZ_JAMAWL010000014.1"/>
</dbReference>
<dbReference type="AlphaFoldDB" id="A0A417YCG0"/>
<dbReference type="SMART" id="SM01130">
    <property type="entry name" value="DHDPS"/>
    <property type="match status" value="1"/>
</dbReference>
<keyword evidence="1 2" id="KW-0456">Lyase</keyword>
<feature type="active site" description="Proton donor/acceptor" evidence="3">
    <location>
        <position position="141"/>
    </location>
</feature>
<evidence type="ECO:0000256" key="4">
    <source>
        <dbReference type="PIRSR" id="PIRSR001365-2"/>
    </source>
</evidence>
<dbReference type="SUPFAM" id="SSF51569">
    <property type="entry name" value="Aldolase"/>
    <property type="match status" value="1"/>
</dbReference>
<dbReference type="PIRSF" id="PIRSF001365">
    <property type="entry name" value="DHDPS"/>
    <property type="match status" value="1"/>
</dbReference>
<evidence type="ECO:0000256" key="2">
    <source>
        <dbReference type="PIRNR" id="PIRNR001365"/>
    </source>
</evidence>
<dbReference type="Gene3D" id="3.20.20.70">
    <property type="entry name" value="Aldolase class I"/>
    <property type="match status" value="1"/>
</dbReference>
<dbReference type="InterPro" id="IPR013785">
    <property type="entry name" value="Aldolase_TIM"/>
</dbReference>
<protein>
    <submittedName>
        <fullName evidence="5">Dihydrodipicolinate synthase family protein</fullName>
    </submittedName>
</protein>
<evidence type="ECO:0000256" key="1">
    <source>
        <dbReference type="ARBA" id="ARBA00023239"/>
    </source>
</evidence>